<sequence length="358" mass="40349">MVFEQKVMEKLDTENIDALMVTGAWNRRYLSGFTGSNGVLLITKNEKKLITDYRYVEQAKMQTEFEVILHAEHTGHKDKIFTEVAKQVNKMGINKLGFEQQHLNYGAYCKVKELMHTDLIPTFDLVEDIRMIKSEAELEKLRIASDITDRAYLHILDYIRPGMTELEVSDELQGFIKKNGGTSTGFLPIVASGVRSSLPHGRASDKKIEKGEMITIDFGANYQDYWADISRTVCLGVPDPRMKEIQEVVLKSFENCVNNIRAGLKDQEVDLLMREHIIEKGYNEQSGTGTGHGIGLEVHEKPLFSVMNEKELKAGMTITIEPGIYIPKHGGARVEDVLLITEKGCEVLTPSTKELVVI</sequence>
<dbReference type="Gene3D" id="3.40.350.10">
    <property type="entry name" value="Creatinase/prolidase N-terminal domain"/>
    <property type="match status" value="1"/>
</dbReference>
<name>A0ABW3LHB8_9BACI</name>
<dbReference type="InterPro" id="IPR036005">
    <property type="entry name" value="Creatinase/aminopeptidase-like"/>
</dbReference>
<organism evidence="3 4">
    <name type="scientific">Virgibacillus byunsanensis</name>
    <dbReference type="NCBI Taxonomy" id="570945"/>
    <lineage>
        <taxon>Bacteria</taxon>
        <taxon>Bacillati</taxon>
        <taxon>Bacillota</taxon>
        <taxon>Bacilli</taxon>
        <taxon>Bacillales</taxon>
        <taxon>Bacillaceae</taxon>
        <taxon>Virgibacillus</taxon>
    </lineage>
</organism>
<feature type="domain" description="Peptidase M24" evidence="1">
    <location>
        <begin position="139"/>
        <end position="342"/>
    </location>
</feature>
<keyword evidence="4" id="KW-1185">Reference proteome</keyword>
<dbReference type="RefSeq" id="WP_390359618.1">
    <property type="nucleotide sequence ID" value="NZ_JBHTKJ010000007.1"/>
</dbReference>
<reference evidence="4" key="1">
    <citation type="journal article" date="2019" name="Int. J. Syst. Evol. Microbiol.">
        <title>The Global Catalogue of Microorganisms (GCM) 10K type strain sequencing project: providing services to taxonomists for standard genome sequencing and annotation.</title>
        <authorList>
            <consortium name="The Broad Institute Genomics Platform"/>
            <consortium name="The Broad Institute Genome Sequencing Center for Infectious Disease"/>
            <person name="Wu L."/>
            <person name="Ma J."/>
        </authorList>
    </citation>
    <scope>NUCLEOTIDE SEQUENCE [LARGE SCALE GENOMIC DNA]</scope>
    <source>
        <strain evidence="4">CCUG 56754</strain>
    </source>
</reference>
<dbReference type="PANTHER" id="PTHR46112">
    <property type="entry name" value="AMINOPEPTIDASE"/>
    <property type="match status" value="1"/>
</dbReference>
<evidence type="ECO:0000313" key="4">
    <source>
        <dbReference type="Proteomes" id="UP001597040"/>
    </source>
</evidence>
<dbReference type="InterPro" id="IPR029149">
    <property type="entry name" value="Creatin/AminoP/Spt16_N"/>
</dbReference>
<dbReference type="Pfam" id="PF01321">
    <property type="entry name" value="Creatinase_N"/>
    <property type="match status" value="1"/>
</dbReference>
<accession>A0ABW3LHB8</accession>
<dbReference type="PANTHER" id="PTHR46112:SF3">
    <property type="entry name" value="AMINOPEPTIDASE YPDF"/>
    <property type="match status" value="1"/>
</dbReference>
<dbReference type="Pfam" id="PF00557">
    <property type="entry name" value="Peptidase_M24"/>
    <property type="match status" value="1"/>
</dbReference>
<evidence type="ECO:0000313" key="3">
    <source>
        <dbReference type="EMBL" id="MFD1037518.1"/>
    </source>
</evidence>
<proteinExistence type="predicted"/>
<dbReference type="InterPro" id="IPR050659">
    <property type="entry name" value="Peptidase_M24B"/>
</dbReference>
<protein>
    <submittedName>
        <fullName evidence="3">M24 family metallopeptidase</fullName>
    </submittedName>
</protein>
<evidence type="ECO:0000259" key="2">
    <source>
        <dbReference type="Pfam" id="PF01321"/>
    </source>
</evidence>
<dbReference type="SUPFAM" id="SSF55920">
    <property type="entry name" value="Creatinase/aminopeptidase"/>
    <property type="match status" value="1"/>
</dbReference>
<dbReference type="EMBL" id="JBHTKJ010000007">
    <property type="protein sequence ID" value="MFD1037518.1"/>
    <property type="molecule type" value="Genomic_DNA"/>
</dbReference>
<comment type="caution">
    <text evidence="3">The sequence shown here is derived from an EMBL/GenBank/DDBJ whole genome shotgun (WGS) entry which is preliminary data.</text>
</comment>
<dbReference type="Proteomes" id="UP001597040">
    <property type="component" value="Unassembled WGS sequence"/>
</dbReference>
<evidence type="ECO:0000259" key="1">
    <source>
        <dbReference type="Pfam" id="PF00557"/>
    </source>
</evidence>
<dbReference type="InterPro" id="IPR000994">
    <property type="entry name" value="Pept_M24"/>
</dbReference>
<feature type="domain" description="Creatinase N-terminal" evidence="2">
    <location>
        <begin position="5"/>
        <end position="132"/>
    </location>
</feature>
<dbReference type="CDD" id="cd01092">
    <property type="entry name" value="APP-like"/>
    <property type="match status" value="1"/>
</dbReference>
<dbReference type="InterPro" id="IPR000587">
    <property type="entry name" value="Creatinase_N"/>
</dbReference>
<dbReference type="SUPFAM" id="SSF53092">
    <property type="entry name" value="Creatinase/prolidase N-terminal domain"/>
    <property type="match status" value="1"/>
</dbReference>
<gene>
    <name evidence="3" type="ORF">ACFQ3N_03645</name>
</gene>
<dbReference type="Gene3D" id="3.90.230.10">
    <property type="entry name" value="Creatinase/methionine aminopeptidase superfamily"/>
    <property type="match status" value="1"/>
</dbReference>